<evidence type="ECO:0000313" key="2">
    <source>
        <dbReference type="EMBL" id="MEE2526991.1"/>
    </source>
</evidence>
<protein>
    <submittedName>
        <fullName evidence="2">Thiamine phosphate synthase</fullName>
    </submittedName>
</protein>
<gene>
    <name evidence="2" type="ORF">V0U79_11475</name>
</gene>
<keyword evidence="3" id="KW-1185">Reference proteome</keyword>
<evidence type="ECO:0000259" key="1">
    <source>
        <dbReference type="Pfam" id="PF02581"/>
    </source>
</evidence>
<comment type="caution">
    <text evidence="2">The sequence shown here is derived from an EMBL/GenBank/DDBJ whole genome shotgun (WGS) entry which is preliminary data.</text>
</comment>
<dbReference type="Pfam" id="PF02581">
    <property type="entry name" value="TMP-TENI"/>
    <property type="match status" value="1"/>
</dbReference>
<name>A0ABU7LSU5_9PROT</name>
<dbReference type="InterPro" id="IPR036206">
    <property type="entry name" value="ThiamineP_synth_sf"/>
</dbReference>
<dbReference type="CDD" id="cd00564">
    <property type="entry name" value="TMP_TenI"/>
    <property type="match status" value="1"/>
</dbReference>
<organism evidence="2 3">
    <name type="scientific">Hyphobacterium lacteum</name>
    <dbReference type="NCBI Taxonomy" id="3116575"/>
    <lineage>
        <taxon>Bacteria</taxon>
        <taxon>Pseudomonadati</taxon>
        <taxon>Pseudomonadota</taxon>
        <taxon>Alphaproteobacteria</taxon>
        <taxon>Maricaulales</taxon>
        <taxon>Maricaulaceae</taxon>
        <taxon>Hyphobacterium</taxon>
    </lineage>
</organism>
<feature type="domain" description="Thiamine phosphate synthase/TenI" evidence="1">
    <location>
        <begin position="57"/>
        <end position="203"/>
    </location>
</feature>
<sequence length="205" mass="22143">MTSRNYSEAERLARLAARWPGVPDLLPPLMALTDPVRTPDVAAFASGLPAGCALIYRHFGRKERFAEASQLAGIARAKALVLLISADPALAEACDADGVHWPARLARQARDWRRRNRERVMTVSAHDRAELERAHRLSADAALLSPVCVTNSRGSGKALGRFRSRQLVSQALLPVYALGGVNADSARRLEDVGFSGLAAIEALQA</sequence>
<dbReference type="SUPFAM" id="SSF51391">
    <property type="entry name" value="Thiamin phosphate synthase"/>
    <property type="match status" value="1"/>
</dbReference>
<dbReference type="Gene3D" id="3.20.20.70">
    <property type="entry name" value="Aldolase class I"/>
    <property type="match status" value="1"/>
</dbReference>
<dbReference type="RefSeq" id="WP_330199655.1">
    <property type="nucleotide sequence ID" value="NZ_JAZDRP010000007.1"/>
</dbReference>
<dbReference type="InterPro" id="IPR022998">
    <property type="entry name" value="ThiamineP_synth_TenI"/>
</dbReference>
<dbReference type="InterPro" id="IPR013785">
    <property type="entry name" value="Aldolase_TIM"/>
</dbReference>
<proteinExistence type="predicted"/>
<dbReference type="EMBL" id="JAZDRP010000007">
    <property type="protein sequence ID" value="MEE2526991.1"/>
    <property type="molecule type" value="Genomic_DNA"/>
</dbReference>
<evidence type="ECO:0000313" key="3">
    <source>
        <dbReference type="Proteomes" id="UP001354971"/>
    </source>
</evidence>
<reference evidence="2 3" key="1">
    <citation type="submission" date="2024-01" db="EMBL/GenBank/DDBJ databases">
        <title>Hyphobacterium bacterium isolated from marine sediment.</title>
        <authorList>
            <person name="Zhao S."/>
        </authorList>
    </citation>
    <scope>NUCLEOTIDE SEQUENCE [LARGE SCALE GENOMIC DNA]</scope>
    <source>
        <strain evidence="3">HN65</strain>
    </source>
</reference>
<dbReference type="Proteomes" id="UP001354971">
    <property type="component" value="Unassembled WGS sequence"/>
</dbReference>
<accession>A0ABU7LSU5</accession>